<keyword evidence="4 7" id="KW-1133">Transmembrane helix</keyword>
<evidence type="ECO:0000259" key="8">
    <source>
        <dbReference type="Pfam" id="PF01618"/>
    </source>
</evidence>
<evidence type="ECO:0000256" key="7">
    <source>
        <dbReference type="SAM" id="Phobius"/>
    </source>
</evidence>
<evidence type="ECO:0000256" key="2">
    <source>
        <dbReference type="ARBA" id="ARBA00022475"/>
    </source>
</evidence>
<dbReference type="EMBL" id="PKHU01000004">
    <property type="protein sequence ID" value="PKZ29287.1"/>
    <property type="molecule type" value="Genomic_DNA"/>
</dbReference>
<evidence type="ECO:0000256" key="6">
    <source>
        <dbReference type="RuleBase" id="RU004057"/>
    </source>
</evidence>
<dbReference type="RefSeq" id="WP_101637301.1">
    <property type="nucleotide sequence ID" value="NZ_CAKZWX010000004.1"/>
</dbReference>
<dbReference type="PANTHER" id="PTHR30625">
    <property type="entry name" value="PROTEIN TOLQ"/>
    <property type="match status" value="1"/>
</dbReference>
<dbReference type="InterPro" id="IPR002898">
    <property type="entry name" value="MotA_ExbB_proton_chnl"/>
</dbReference>
<dbReference type="GO" id="GO:0005886">
    <property type="term" value="C:plasma membrane"/>
    <property type="evidence" value="ECO:0007669"/>
    <property type="project" value="UniProtKB-SubCell"/>
</dbReference>
<feature type="transmembrane region" description="Helical" evidence="7">
    <location>
        <begin position="113"/>
        <end position="138"/>
    </location>
</feature>
<dbReference type="GO" id="GO:0017038">
    <property type="term" value="P:protein import"/>
    <property type="evidence" value="ECO:0007669"/>
    <property type="project" value="TreeGrafter"/>
</dbReference>
<feature type="transmembrane region" description="Helical" evidence="7">
    <location>
        <begin position="158"/>
        <end position="179"/>
    </location>
</feature>
<name>A0A2I1NA82_9BACT</name>
<accession>A0A2I1NA82</accession>
<dbReference type="Pfam" id="PF01618">
    <property type="entry name" value="MotA_ExbB"/>
    <property type="match status" value="1"/>
</dbReference>
<dbReference type="InterPro" id="IPR050790">
    <property type="entry name" value="ExbB/TolQ_transport"/>
</dbReference>
<protein>
    <submittedName>
        <fullName evidence="9">MotA/TolQ/ExbB proton channel family protein</fullName>
    </submittedName>
</protein>
<keyword evidence="3 7" id="KW-0812">Transmembrane</keyword>
<dbReference type="Proteomes" id="UP000234639">
    <property type="component" value="Unassembled WGS sequence"/>
</dbReference>
<evidence type="ECO:0000256" key="3">
    <source>
        <dbReference type="ARBA" id="ARBA00022692"/>
    </source>
</evidence>
<comment type="subcellular location">
    <subcellularLocation>
        <location evidence="1">Cell inner membrane</location>
        <topology evidence="1">Multi-pass membrane protein</topology>
    </subcellularLocation>
    <subcellularLocation>
        <location evidence="6">Membrane</location>
        <topology evidence="6">Multi-pass membrane protein</topology>
    </subcellularLocation>
</comment>
<comment type="caution">
    <text evidence="9">The sequence shown here is derived from an EMBL/GenBank/DDBJ whole genome shotgun (WGS) entry which is preliminary data.</text>
</comment>
<evidence type="ECO:0000313" key="9">
    <source>
        <dbReference type="EMBL" id="PKZ29287.1"/>
    </source>
</evidence>
<sequence>MLYYMQVGGIFMWPIFFLAMFSLAVVLEKISYNIFRLRDLNSKFKVNIFNALNTQDLEKIVTFCQKYKNPLAKVINSSFEFYKKNRNLSKNEYEFVVKTMVYDEISKLEKNGWILGICISAAPQLGLLGTIVGMIKSFGALSAAGDPTLVAGGISEALYTTAFGLLVAIPVLVFHVYFVNRNDVVIENLEKVEILLLKKFENNK</sequence>
<keyword evidence="6" id="KW-0653">Protein transport</keyword>
<dbReference type="AlphaFoldDB" id="A0A2I1NA82"/>
<proteinExistence type="inferred from homology"/>
<evidence type="ECO:0000256" key="5">
    <source>
        <dbReference type="ARBA" id="ARBA00023136"/>
    </source>
</evidence>
<keyword evidence="2" id="KW-1003">Cell membrane</keyword>
<evidence type="ECO:0000313" key="10">
    <source>
        <dbReference type="Proteomes" id="UP000234639"/>
    </source>
</evidence>
<reference evidence="9 10" key="1">
    <citation type="submission" date="2017-12" db="EMBL/GenBank/DDBJ databases">
        <title>Phylogenetic diversity of female urinary microbiome.</title>
        <authorList>
            <person name="Thomas-White K."/>
            <person name="Wolfe A.J."/>
        </authorList>
    </citation>
    <scope>NUCLEOTIDE SEQUENCE [LARGE SCALE GENOMIC DNA]</scope>
    <source>
        <strain evidence="9 10">UMB0112</strain>
    </source>
</reference>
<feature type="domain" description="MotA/TolQ/ExbB proton channel" evidence="8">
    <location>
        <begin position="68"/>
        <end position="190"/>
    </location>
</feature>
<keyword evidence="6" id="KW-0813">Transport</keyword>
<comment type="similarity">
    <text evidence="6">Belongs to the exbB/tolQ family.</text>
</comment>
<feature type="transmembrane region" description="Helical" evidence="7">
    <location>
        <begin position="6"/>
        <end position="27"/>
    </location>
</feature>
<evidence type="ECO:0000256" key="4">
    <source>
        <dbReference type="ARBA" id="ARBA00022989"/>
    </source>
</evidence>
<dbReference type="PANTHER" id="PTHR30625:SF11">
    <property type="entry name" value="MOTA_TOLQ_EXBB PROTON CHANNEL DOMAIN-CONTAINING PROTEIN"/>
    <property type="match status" value="1"/>
</dbReference>
<gene>
    <name evidence="9" type="ORF">CYJ41_05470</name>
</gene>
<keyword evidence="5 7" id="KW-0472">Membrane</keyword>
<organism evidence="9 10">
    <name type="scientific">Campylobacter ureolyticus</name>
    <dbReference type="NCBI Taxonomy" id="827"/>
    <lineage>
        <taxon>Bacteria</taxon>
        <taxon>Pseudomonadati</taxon>
        <taxon>Campylobacterota</taxon>
        <taxon>Epsilonproteobacteria</taxon>
        <taxon>Campylobacterales</taxon>
        <taxon>Campylobacteraceae</taxon>
        <taxon>Campylobacter</taxon>
    </lineage>
</organism>
<evidence type="ECO:0000256" key="1">
    <source>
        <dbReference type="ARBA" id="ARBA00004429"/>
    </source>
</evidence>